<evidence type="ECO:0008006" key="3">
    <source>
        <dbReference type="Google" id="ProtNLM"/>
    </source>
</evidence>
<sequence length="46" mass="5136">MNCAAYNGNARAASNAKARTSKYEWYFSEILHDERRAAKGLISLVS</sequence>
<organism evidence="1 2">
    <name type="scientific">Bordetella holmesii 1058</name>
    <dbReference type="NCBI Taxonomy" id="1247648"/>
    <lineage>
        <taxon>Bacteria</taxon>
        <taxon>Pseudomonadati</taxon>
        <taxon>Pseudomonadota</taxon>
        <taxon>Betaproteobacteria</taxon>
        <taxon>Burkholderiales</taxon>
        <taxon>Alcaligenaceae</taxon>
        <taxon>Bordetella</taxon>
    </lineage>
</organism>
<dbReference type="EMBL" id="JDTF01000004">
    <property type="protein sequence ID" value="EXX95172.1"/>
    <property type="molecule type" value="Genomic_DNA"/>
</dbReference>
<comment type="caution">
    <text evidence="1">The sequence shown here is derived from an EMBL/GenBank/DDBJ whole genome shotgun (WGS) entry which is preliminary data.</text>
</comment>
<name>A0ABP3BJP3_9BORD</name>
<protein>
    <recommendedName>
        <fullName evidence="3">N-acetyltransferase YedL</fullName>
    </recommendedName>
</protein>
<evidence type="ECO:0000313" key="2">
    <source>
        <dbReference type="Proteomes" id="UP000023104"/>
    </source>
</evidence>
<dbReference type="Proteomes" id="UP000023104">
    <property type="component" value="Unassembled WGS sequence"/>
</dbReference>
<reference evidence="1 2" key="1">
    <citation type="submission" date="2014-02" db="EMBL/GenBank/DDBJ databases">
        <title>Whole Genome Sequencing Of Bordetella Holmesii, An Emerging Opportunistic Infection Of Humans.</title>
        <authorList>
            <person name="Tettelin H."/>
            <person name="Hooven T.A."/>
            <person name="Hine E."/>
            <person name="Su Q."/>
            <person name="Huard R.C."/>
            <person name="Della-Latta P."/>
            <person name="Daugherty S.C."/>
            <person name="Agrawal S."/>
            <person name="Sengamalay N."/>
            <person name="Tallon L.J."/>
            <person name="Sadzewicz L."/>
            <person name="Whittier S."/>
            <person name="Fraser C.M."/>
            <person name="Ratner A.J."/>
        </authorList>
    </citation>
    <scope>NUCLEOTIDE SEQUENCE [LARGE SCALE GENOMIC DNA]</scope>
    <source>
        <strain evidence="1 2">1058</strain>
    </source>
</reference>
<evidence type="ECO:0000313" key="1">
    <source>
        <dbReference type="EMBL" id="EXX95172.1"/>
    </source>
</evidence>
<proteinExistence type="predicted"/>
<keyword evidence="2" id="KW-1185">Reference proteome</keyword>
<gene>
    <name evidence="1" type="ORF">D559_2602</name>
</gene>
<accession>A0ABP3BJP3</accession>